<evidence type="ECO:0000256" key="1">
    <source>
        <dbReference type="ARBA" id="ARBA00010634"/>
    </source>
</evidence>
<dbReference type="Proteomes" id="UP001359886">
    <property type="component" value="Unassembled WGS sequence"/>
</dbReference>
<evidence type="ECO:0000256" key="3">
    <source>
        <dbReference type="SAM" id="SignalP"/>
    </source>
</evidence>
<feature type="chain" id="PRO_5043353705" evidence="3">
    <location>
        <begin position="33"/>
        <end position="247"/>
    </location>
</feature>
<dbReference type="GO" id="GO:0120010">
    <property type="term" value="P:intermembrane phospholipid transfer"/>
    <property type="evidence" value="ECO:0007669"/>
    <property type="project" value="TreeGrafter"/>
</dbReference>
<dbReference type="PROSITE" id="PS51257">
    <property type="entry name" value="PROKAR_LIPOPROTEIN"/>
    <property type="match status" value="1"/>
</dbReference>
<dbReference type="PANTHER" id="PTHR30035:SF3">
    <property type="entry name" value="INTERMEMBRANE PHOSPHOLIPID TRANSPORT SYSTEM LIPOPROTEIN MLAA"/>
    <property type="match status" value="1"/>
</dbReference>
<evidence type="ECO:0000256" key="2">
    <source>
        <dbReference type="ARBA" id="ARBA00022729"/>
    </source>
</evidence>
<gene>
    <name evidence="4" type="ORF">V3330_05735</name>
</gene>
<reference evidence="4 5" key="1">
    <citation type="submission" date="2024-02" db="EMBL/GenBank/DDBJ databases">
        <title>A novel Wenzhouxiangellaceae bacterium, isolated from coastal sediments.</title>
        <authorList>
            <person name="Du Z.-J."/>
            <person name="Ye Y.-Q."/>
            <person name="Zhang X.-Y."/>
        </authorList>
    </citation>
    <scope>NUCLEOTIDE SEQUENCE [LARGE SCALE GENOMIC DNA]</scope>
    <source>
        <strain evidence="4 5">CH-27</strain>
    </source>
</reference>
<name>A0AAW9RE74_9GAMM</name>
<comment type="caution">
    <text evidence="4">The sequence shown here is derived from an EMBL/GenBank/DDBJ whole genome shotgun (WGS) entry which is preliminary data.</text>
</comment>
<sequence length="247" mass="28138">MKNTKVLPLVRTLLPVVGAILLLAGCATQQTALTDPQNDPWEPFNRNVYQFNDALDRALLRPVARGYDAIMPDGPQRGVRNFFRNLAYPVDFLNLVLQGKFEDSMTRTGRFLMNSTLGLFGFFDVATQAGMPDFQEDFGQTLAVWGWKDSRYLVVPLLGPFTVRDLGGRPVDSIYDPVTYLIREEDEYRPLIVDLISLRASLLPFDKDLEEASDPYVLMRDVYLQNREYKIYDGEPPAPDYDALLEE</sequence>
<dbReference type="PRINTS" id="PR01805">
    <property type="entry name" value="VACJLIPOPROT"/>
</dbReference>
<dbReference type="InterPro" id="IPR007428">
    <property type="entry name" value="MlaA"/>
</dbReference>
<dbReference type="Pfam" id="PF04333">
    <property type="entry name" value="MlaA"/>
    <property type="match status" value="1"/>
</dbReference>
<dbReference type="AlphaFoldDB" id="A0AAW9RE74"/>
<proteinExistence type="inferred from homology"/>
<evidence type="ECO:0000313" key="5">
    <source>
        <dbReference type="Proteomes" id="UP001359886"/>
    </source>
</evidence>
<dbReference type="GO" id="GO:0016020">
    <property type="term" value="C:membrane"/>
    <property type="evidence" value="ECO:0007669"/>
    <property type="project" value="InterPro"/>
</dbReference>
<keyword evidence="2 3" id="KW-0732">Signal</keyword>
<accession>A0AAW9RE74</accession>
<dbReference type="EMBL" id="JAZHOG010000003">
    <property type="protein sequence ID" value="MEJ8567120.1"/>
    <property type="molecule type" value="Genomic_DNA"/>
</dbReference>
<dbReference type="RefSeq" id="WP_354694437.1">
    <property type="nucleotide sequence ID" value="NZ_JAZHOG010000003.1"/>
</dbReference>
<feature type="signal peptide" evidence="3">
    <location>
        <begin position="1"/>
        <end position="32"/>
    </location>
</feature>
<evidence type="ECO:0000313" key="4">
    <source>
        <dbReference type="EMBL" id="MEJ8567120.1"/>
    </source>
</evidence>
<keyword evidence="5" id="KW-1185">Reference proteome</keyword>
<keyword evidence="4" id="KW-0449">Lipoprotein</keyword>
<comment type="similarity">
    <text evidence="1">Belongs to the MlaA family.</text>
</comment>
<organism evidence="4 5">
    <name type="scientific">Elongatibacter sediminis</name>
    <dbReference type="NCBI Taxonomy" id="3119006"/>
    <lineage>
        <taxon>Bacteria</taxon>
        <taxon>Pseudomonadati</taxon>
        <taxon>Pseudomonadota</taxon>
        <taxon>Gammaproteobacteria</taxon>
        <taxon>Chromatiales</taxon>
        <taxon>Wenzhouxiangellaceae</taxon>
        <taxon>Elongatibacter</taxon>
    </lineage>
</organism>
<dbReference type="PANTHER" id="PTHR30035">
    <property type="entry name" value="LIPOPROTEIN VACJ-RELATED"/>
    <property type="match status" value="1"/>
</dbReference>
<protein>
    <submittedName>
        <fullName evidence="4">VacJ family lipoprotein</fullName>
    </submittedName>
</protein>